<feature type="transmembrane region" description="Helical" evidence="1">
    <location>
        <begin position="132"/>
        <end position="157"/>
    </location>
</feature>
<keyword evidence="3" id="KW-1185">Reference proteome</keyword>
<dbReference type="FunFam" id="3.40.190.10:FF:000217">
    <property type="entry name" value="Glutamate receptor"/>
    <property type="match status" value="1"/>
</dbReference>
<gene>
    <name evidence="2" type="ORF">M0R45_019185</name>
</gene>
<dbReference type="EMBL" id="JBEDUW010000004">
    <property type="protein sequence ID" value="KAK9931931.1"/>
    <property type="molecule type" value="Genomic_DNA"/>
</dbReference>
<evidence type="ECO:0000256" key="1">
    <source>
        <dbReference type="SAM" id="Phobius"/>
    </source>
</evidence>
<accession>A0AAW1X739</accession>
<dbReference type="InterPro" id="IPR015683">
    <property type="entry name" value="Ionotropic_Glu_rcpt"/>
</dbReference>
<protein>
    <submittedName>
        <fullName evidence="2">Uncharacterized protein</fullName>
    </submittedName>
</protein>
<evidence type="ECO:0000313" key="2">
    <source>
        <dbReference type="EMBL" id="KAK9931931.1"/>
    </source>
</evidence>
<proteinExistence type="predicted"/>
<name>A0AAW1X739_RUBAR</name>
<keyword evidence="1" id="KW-0812">Transmembrane</keyword>
<organism evidence="2 3">
    <name type="scientific">Rubus argutus</name>
    <name type="common">Southern blackberry</name>
    <dbReference type="NCBI Taxonomy" id="59490"/>
    <lineage>
        <taxon>Eukaryota</taxon>
        <taxon>Viridiplantae</taxon>
        <taxon>Streptophyta</taxon>
        <taxon>Embryophyta</taxon>
        <taxon>Tracheophyta</taxon>
        <taxon>Spermatophyta</taxon>
        <taxon>Magnoliopsida</taxon>
        <taxon>eudicotyledons</taxon>
        <taxon>Gunneridae</taxon>
        <taxon>Pentapetalae</taxon>
        <taxon>rosids</taxon>
        <taxon>fabids</taxon>
        <taxon>Rosales</taxon>
        <taxon>Rosaceae</taxon>
        <taxon>Rosoideae</taxon>
        <taxon>Rosoideae incertae sedis</taxon>
        <taxon>Rubus</taxon>
    </lineage>
</organism>
<dbReference type="Gene3D" id="3.40.190.10">
    <property type="entry name" value="Periplasmic binding protein-like II"/>
    <property type="match status" value="1"/>
</dbReference>
<dbReference type="AlphaFoldDB" id="A0AAW1X739"/>
<dbReference type="PANTHER" id="PTHR18966">
    <property type="entry name" value="IONOTROPIC GLUTAMATE RECEPTOR"/>
    <property type="match status" value="1"/>
</dbReference>
<evidence type="ECO:0000313" key="3">
    <source>
        <dbReference type="Proteomes" id="UP001457282"/>
    </source>
</evidence>
<dbReference type="SUPFAM" id="SSF53850">
    <property type="entry name" value="Periplasmic binding protein-like II"/>
    <property type="match status" value="1"/>
</dbReference>
<keyword evidence="1" id="KW-1133">Transmembrane helix</keyword>
<reference evidence="2 3" key="1">
    <citation type="journal article" date="2023" name="G3 (Bethesda)">
        <title>A chromosome-length genome assembly and annotation of blackberry (Rubus argutus, cv. 'Hillquist').</title>
        <authorList>
            <person name="Bruna T."/>
            <person name="Aryal R."/>
            <person name="Dudchenko O."/>
            <person name="Sargent D.J."/>
            <person name="Mead D."/>
            <person name="Buti M."/>
            <person name="Cavallini A."/>
            <person name="Hytonen T."/>
            <person name="Andres J."/>
            <person name="Pham M."/>
            <person name="Weisz D."/>
            <person name="Mascagni F."/>
            <person name="Usai G."/>
            <person name="Natali L."/>
            <person name="Bassil N."/>
            <person name="Fernandez G.E."/>
            <person name="Lomsadze A."/>
            <person name="Armour M."/>
            <person name="Olukolu B."/>
            <person name="Poorten T."/>
            <person name="Britton C."/>
            <person name="Davik J."/>
            <person name="Ashrafi H."/>
            <person name="Aiden E.L."/>
            <person name="Borodovsky M."/>
            <person name="Worthington M."/>
        </authorList>
    </citation>
    <scope>NUCLEOTIDE SEQUENCE [LARGE SCALE GENOMIC DNA]</scope>
    <source>
        <strain evidence="2">PI 553951</strain>
    </source>
</reference>
<sequence length="234" mass="26016">MIFWFSFSTLVFAHREKVVNNWSRFVLIDYHDALSKGNKNGGVAAILDEVPYLKLFLGKNSSKYTMVGPTYKTDGFGFAFPIGSSLVSYMSRAILNVTQNKIQMDTIQSKYFGNQLALEDQSAKISSEGPSLGVYSFGGLFIIAGVVSMLSLLMYMYHFLCSHWSALRTICSSESTLREKVVEIAKHFDKKDALDTPDEGLGAPLGSNAMENDSTRTNVTVKNNLDVNENERTN</sequence>
<keyword evidence="1" id="KW-0472">Membrane</keyword>
<dbReference type="Proteomes" id="UP001457282">
    <property type="component" value="Unassembled WGS sequence"/>
</dbReference>
<comment type="caution">
    <text evidence="2">The sequence shown here is derived from an EMBL/GenBank/DDBJ whole genome shotgun (WGS) entry which is preliminary data.</text>
</comment>